<dbReference type="Proteomes" id="UP001596550">
    <property type="component" value="Unassembled WGS sequence"/>
</dbReference>
<reference evidence="2" key="1">
    <citation type="journal article" date="2019" name="Int. J. Syst. Evol. Microbiol.">
        <title>The Global Catalogue of Microorganisms (GCM) 10K type strain sequencing project: providing services to taxonomists for standard genome sequencing and annotation.</title>
        <authorList>
            <consortium name="The Broad Institute Genomics Platform"/>
            <consortium name="The Broad Institute Genome Sequencing Center for Infectious Disease"/>
            <person name="Wu L."/>
            <person name="Ma J."/>
        </authorList>
    </citation>
    <scope>NUCLEOTIDE SEQUENCE [LARGE SCALE GENOMIC DNA]</scope>
    <source>
        <strain evidence="2">CCUG 54781</strain>
    </source>
</reference>
<dbReference type="EMBL" id="JBHTCR010000004">
    <property type="protein sequence ID" value="MFC7347118.1"/>
    <property type="molecule type" value="Genomic_DNA"/>
</dbReference>
<comment type="caution">
    <text evidence="1">The sequence shown here is derived from an EMBL/GenBank/DDBJ whole genome shotgun (WGS) entry which is preliminary data.</text>
</comment>
<organism evidence="1 2">
    <name type="scientific">Chryseobacterium zhengzhouense</name>
    <dbReference type="NCBI Taxonomy" id="1636086"/>
    <lineage>
        <taxon>Bacteria</taxon>
        <taxon>Pseudomonadati</taxon>
        <taxon>Bacteroidota</taxon>
        <taxon>Flavobacteriia</taxon>
        <taxon>Flavobacteriales</taxon>
        <taxon>Weeksellaceae</taxon>
        <taxon>Chryseobacterium group</taxon>
        <taxon>Chryseobacterium</taxon>
    </lineage>
</organism>
<sequence length="77" mass="8620">MKGLLKITSIIVMAGTILLSCVVHEHHGRRLPPGHAKKVYGGSARHYAPGQVKKQAYYYDKPGHGHKKHKGHHRGRH</sequence>
<gene>
    <name evidence="1" type="ORF">ACFQO9_10360</name>
</gene>
<proteinExistence type="predicted"/>
<dbReference type="PROSITE" id="PS51257">
    <property type="entry name" value="PROKAR_LIPOPROTEIN"/>
    <property type="match status" value="1"/>
</dbReference>
<protein>
    <recommendedName>
        <fullName evidence="3">Quinol oxidase subunit 4</fullName>
    </recommendedName>
</protein>
<evidence type="ECO:0000313" key="1">
    <source>
        <dbReference type="EMBL" id="MFC7347118.1"/>
    </source>
</evidence>
<name>A0ABW2LXS2_9FLAO</name>
<dbReference type="RefSeq" id="WP_378177938.1">
    <property type="nucleotide sequence ID" value="NZ_JBHTCR010000004.1"/>
</dbReference>
<evidence type="ECO:0000313" key="2">
    <source>
        <dbReference type="Proteomes" id="UP001596550"/>
    </source>
</evidence>
<keyword evidence="2" id="KW-1185">Reference proteome</keyword>
<accession>A0ABW2LXS2</accession>
<evidence type="ECO:0008006" key="3">
    <source>
        <dbReference type="Google" id="ProtNLM"/>
    </source>
</evidence>